<dbReference type="KEGG" id="taer:GT409_06440"/>
<evidence type="ECO:0000313" key="2">
    <source>
        <dbReference type="Proteomes" id="UP000464954"/>
    </source>
</evidence>
<reference evidence="1 2" key="1">
    <citation type="submission" date="2020-01" db="EMBL/GenBank/DDBJ databases">
        <title>Ponticoccus aerotolerans gen. nov., sp. nov., an anaerobic bacterium and proposal of Ponticoccusceae fam. nov., Ponticoccusles ord. nov. and Ponticoccuse classis nov. in the phylum Kiritimatiellaeota.</title>
        <authorList>
            <person name="Zhou L.Y."/>
            <person name="Du Z.J."/>
        </authorList>
    </citation>
    <scope>NUCLEOTIDE SEQUENCE [LARGE SCALE GENOMIC DNA]</scope>
    <source>
        <strain evidence="1 2">S-5007</strain>
    </source>
</reference>
<dbReference type="RefSeq" id="WP_160628092.1">
    <property type="nucleotide sequence ID" value="NZ_CP047593.1"/>
</dbReference>
<dbReference type="PANTHER" id="PTHR44103">
    <property type="entry name" value="PROPROTEIN CONVERTASE P"/>
    <property type="match status" value="1"/>
</dbReference>
<sequence>MVIKRCLNLIGFLAVGGVIFAAGESPYRTLPMLQSTPETERPLSLGFTTHALLPWFGTNEPPALLVMGHGGYFEHRNLIYRAESKDGGREMFSLPADYPVYDSGQPLTELEPGRSIPVLRSDGLFDVIQPQKWIYHVNSGVVGAPKFELSYELEFKDVPKKGDVWVEDVTGDGVPDVLIGGMTHPGEKFKMYPDHPKEKGPWGGVPHPNMGTLPDTDIQNFRGYDIAGNWMGYPVRKYLWWAKGMREESGKLSFGKCRNVLLGSADYPVQWQCYDDSMAPVVMDLEGSPHILLFSDNNQAYALQVRGEDGVELRVGKPRPLLKDGAPMLSVNRPKVIGKGDLNLDGRMDLVIGSGANGRCTVLSGSAPGNFEDLGNIFCKGGPLAGDTLALPVRVDWTGDGYKDVIIGGGSGELSLWAGTADPFVYDGCRFFKTPAGFVRHRPVDGNLQGNNEIAWSYIQPEVFDWDGDGNLDLITNDNEAKLFFYRGTGSSVMLEERKRFLMGGKPLPLAWRSRPAVIDGKYGVAGDARPCLLFMKWDNTYAVAVPDARGSLNMERVVDLRDEDGLPIRTSGPAGLSGRTKLSVADWDGDGVWDIVIGSQQALQRYFRQPERESPTAAPFWLRNVGSNEKPVFQLPRMITFKDGSPIHLNKHNFNIWPTDLNEDGLLDIIFGDDEGFIFYLDRDPLAWNESIEADRQMKKMAAGTGISAVPYVSGEKVFVENWDYPDQSMSAPMKKGDGWANGWKSRGSANRVRTFSMNPLGVFSLASTGGYAALSGEGTGTSVIERFLANPIDFNPEKETVFTFSLVYFREDNLDNAGTEVLGLFGLNTVDGKTLCGVEISSNEALALTLGGKMVSTEDCKVSFNGGYVVQGKLVVRPEGDNDELFVRLSSDIPSGDPLQWDLKLEMDVDGVASVFQQRIMKYAGWLYVDNLQMHAK</sequence>
<dbReference type="PANTHER" id="PTHR44103:SF1">
    <property type="entry name" value="PROPROTEIN CONVERTASE P"/>
    <property type="match status" value="1"/>
</dbReference>
<proteinExistence type="predicted"/>
<keyword evidence="2" id="KW-1185">Reference proteome</keyword>
<accession>A0A6P1MAH2</accession>
<name>A0A6P1MAH2_9BACT</name>
<organism evidence="1 2">
    <name type="scientific">Tichowtungia aerotolerans</name>
    <dbReference type="NCBI Taxonomy" id="2697043"/>
    <lineage>
        <taxon>Bacteria</taxon>
        <taxon>Pseudomonadati</taxon>
        <taxon>Kiritimatiellota</taxon>
        <taxon>Tichowtungiia</taxon>
        <taxon>Tichowtungiales</taxon>
        <taxon>Tichowtungiaceae</taxon>
        <taxon>Tichowtungia</taxon>
    </lineage>
</organism>
<gene>
    <name evidence="1" type="ORF">GT409_06440</name>
</gene>
<dbReference type="Gene3D" id="2.130.10.130">
    <property type="entry name" value="Integrin alpha, N-terminal"/>
    <property type="match status" value="1"/>
</dbReference>
<dbReference type="InterPro" id="IPR028994">
    <property type="entry name" value="Integrin_alpha_N"/>
</dbReference>
<evidence type="ECO:0000313" key="1">
    <source>
        <dbReference type="EMBL" id="QHI69098.1"/>
    </source>
</evidence>
<dbReference type="EMBL" id="CP047593">
    <property type="protein sequence ID" value="QHI69098.1"/>
    <property type="molecule type" value="Genomic_DNA"/>
</dbReference>
<evidence type="ECO:0008006" key="3">
    <source>
        <dbReference type="Google" id="ProtNLM"/>
    </source>
</evidence>
<dbReference type="AlphaFoldDB" id="A0A6P1MAH2"/>
<protein>
    <recommendedName>
        <fullName evidence="3">FG-GAP repeat protein</fullName>
    </recommendedName>
</protein>
<dbReference type="Proteomes" id="UP000464954">
    <property type="component" value="Chromosome"/>
</dbReference>
<dbReference type="SUPFAM" id="SSF69318">
    <property type="entry name" value="Integrin alpha N-terminal domain"/>
    <property type="match status" value="1"/>
</dbReference>